<keyword evidence="10" id="KW-1185">Reference proteome</keyword>
<reference evidence="9" key="1">
    <citation type="submission" date="2019-08" db="EMBL/GenBank/DDBJ databases">
        <title>The improved chromosome-level genome for the pearl oyster Pinctada fucata martensii using PacBio sequencing and Hi-C.</title>
        <authorList>
            <person name="Zheng Z."/>
        </authorList>
    </citation>
    <scope>NUCLEOTIDE SEQUENCE</scope>
    <source>
        <strain evidence="9">ZZ-2019</strain>
        <tissue evidence="9">Adductor muscle</tissue>
    </source>
</reference>
<dbReference type="GO" id="GO:0070836">
    <property type="term" value="P:caveola assembly"/>
    <property type="evidence" value="ECO:0007669"/>
    <property type="project" value="InterPro"/>
</dbReference>
<comment type="similarity">
    <text evidence="2 6">Belongs to the caveolin family.</text>
</comment>
<evidence type="ECO:0000313" key="9">
    <source>
        <dbReference type="EMBL" id="KAK3103511.1"/>
    </source>
</evidence>
<evidence type="ECO:0000256" key="4">
    <source>
        <dbReference type="ARBA" id="ARBA00023034"/>
    </source>
</evidence>
<dbReference type="GO" id="GO:0000139">
    <property type="term" value="C:Golgi membrane"/>
    <property type="evidence" value="ECO:0007669"/>
    <property type="project" value="UniProtKB-SubCell"/>
</dbReference>
<sequence>MTDRRSQYEGIDDISGDEIPLSTPAVLPQQPGDPGYQQIEKKKTPPFVVPKDQSDSAVSTGTPTVKVHAETTPMRQIVHPEPKPEQMQIEDRDPTRMNDLVKVEFGDVFAEPEGIRSFDQIWQLSFSLFGKTKYWCYRILSVIFAIPCALCWGISFACLQFDYIWCIQPYLKVFAIKLRPVSVIWSGCLRAIIDPLFESCGKVLSHIRITIKKDI</sequence>
<evidence type="ECO:0000256" key="1">
    <source>
        <dbReference type="ARBA" id="ARBA00004202"/>
    </source>
</evidence>
<keyword evidence="8" id="KW-0812">Transmembrane</keyword>
<feature type="transmembrane region" description="Helical" evidence="8">
    <location>
        <begin position="135"/>
        <end position="157"/>
    </location>
</feature>
<evidence type="ECO:0000256" key="8">
    <source>
        <dbReference type="SAM" id="Phobius"/>
    </source>
</evidence>
<gene>
    <name evidence="9" type="ORF">FSP39_019768</name>
</gene>
<dbReference type="AlphaFoldDB" id="A0AA88YKT0"/>
<keyword evidence="4 6" id="KW-0333">Golgi apparatus</keyword>
<evidence type="ECO:0000256" key="2">
    <source>
        <dbReference type="ARBA" id="ARBA00010988"/>
    </source>
</evidence>
<evidence type="ECO:0000256" key="7">
    <source>
        <dbReference type="SAM" id="MobiDB-lite"/>
    </source>
</evidence>
<comment type="subcellular location">
    <subcellularLocation>
        <location evidence="1 6">Cell membrane</location>
        <topology evidence="1 6">Peripheral membrane protein</topology>
    </subcellularLocation>
    <subcellularLocation>
        <location evidence="6">Golgi apparatus membrane</location>
        <topology evidence="6">Peripheral membrane protein</topology>
    </subcellularLocation>
    <subcellularLocation>
        <location evidence="6">Membrane</location>
        <location evidence="6">Caveola</location>
        <topology evidence="6">Peripheral membrane protein</topology>
    </subcellularLocation>
</comment>
<dbReference type="EMBL" id="VSWD01000005">
    <property type="protein sequence ID" value="KAK3103511.1"/>
    <property type="molecule type" value="Genomic_DNA"/>
</dbReference>
<feature type="region of interest" description="Disordered" evidence="7">
    <location>
        <begin position="1"/>
        <end position="63"/>
    </location>
</feature>
<protein>
    <recommendedName>
        <fullName evidence="6">Caveolin</fullName>
    </recommendedName>
</protein>
<dbReference type="InterPro" id="IPR001612">
    <property type="entry name" value="Caveolin"/>
</dbReference>
<name>A0AA88YKT0_PINIB</name>
<keyword evidence="5 6" id="KW-0472">Membrane</keyword>
<proteinExistence type="inferred from homology"/>
<comment type="caution">
    <text evidence="9">The sequence shown here is derived from an EMBL/GenBank/DDBJ whole genome shotgun (WGS) entry which is preliminary data.</text>
</comment>
<dbReference type="GO" id="GO:0005901">
    <property type="term" value="C:caveola"/>
    <property type="evidence" value="ECO:0007669"/>
    <property type="project" value="UniProtKB-SubCell"/>
</dbReference>
<dbReference type="Pfam" id="PF01146">
    <property type="entry name" value="Caveolin"/>
    <property type="match status" value="1"/>
</dbReference>
<keyword evidence="8" id="KW-1133">Transmembrane helix</keyword>
<comment type="function">
    <text evidence="6">May act as a scaffolding protein within caveolar membranes. Interacts directly with G-protein alpha subunits and can functionally regulate their activity.</text>
</comment>
<evidence type="ECO:0000313" key="10">
    <source>
        <dbReference type="Proteomes" id="UP001186944"/>
    </source>
</evidence>
<keyword evidence="3 6" id="KW-1003">Cell membrane</keyword>
<accession>A0AA88YKT0</accession>
<evidence type="ECO:0000256" key="3">
    <source>
        <dbReference type="ARBA" id="ARBA00022475"/>
    </source>
</evidence>
<dbReference type="GO" id="GO:0060090">
    <property type="term" value="F:molecular adaptor activity"/>
    <property type="evidence" value="ECO:0007669"/>
    <property type="project" value="TreeGrafter"/>
</dbReference>
<dbReference type="Proteomes" id="UP001186944">
    <property type="component" value="Unassembled WGS sequence"/>
</dbReference>
<evidence type="ECO:0000256" key="6">
    <source>
        <dbReference type="RuleBase" id="RU000680"/>
    </source>
</evidence>
<evidence type="ECO:0000256" key="5">
    <source>
        <dbReference type="ARBA" id="ARBA00023136"/>
    </source>
</evidence>
<dbReference type="PANTHER" id="PTHR10844:SF19">
    <property type="entry name" value="CAVEOLIN-2"/>
    <property type="match status" value="1"/>
</dbReference>
<dbReference type="PANTHER" id="PTHR10844">
    <property type="entry name" value="CAVEOLIN"/>
    <property type="match status" value="1"/>
</dbReference>
<organism evidence="9 10">
    <name type="scientific">Pinctada imbricata</name>
    <name type="common">Atlantic pearl-oyster</name>
    <name type="synonym">Pinctada martensii</name>
    <dbReference type="NCBI Taxonomy" id="66713"/>
    <lineage>
        <taxon>Eukaryota</taxon>
        <taxon>Metazoa</taxon>
        <taxon>Spiralia</taxon>
        <taxon>Lophotrochozoa</taxon>
        <taxon>Mollusca</taxon>
        <taxon>Bivalvia</taxon>
        <taxon>Autobranchia</taxon>
        <taxon>Pteriomorphia</taxon>
        <taxon>Pterioida</taxon>
        <taxon>Pterioidea</taxon>
        <taxon>Pteriidae</taxon>
        <taxon>Pinctada</taxon>
    </lineage>
</organism>